<dbReference type="EMBL" id="LT629780">
    <property type="protein sequence ID" value="SDT98432.1"/>
    <property type="molecule type" value="Genomic_DNA"/>
</dbReference>
<dbReference type="InterPro" id="IPR011761">
    <property type="entry name" value="ATP-grasp"/>
</dbReference>
<dbReference type="AlphaFoldDB" id="A0A1H2ETE1"/>
<dbReference type="SUPFAM" id="SSF56059">
    <property type="entry name" value="Glutathione synthetase ATP-binding domain-like"/>
    <property type="match status" value="1"/>
</dbReference>
<dbReference type="HAMAP" id="MF_00162">
    <property type="entry name" value="GSH_S"/>
    <property type="match status" value="1"/>
</dbReference>
<keyword evidence="3 11" id="KW-0436">Ligase</keyword>
<evidence type="ECO:0000259" key="12">
    <source>
        <dbReference type="PROSITE" id="PS50975"/>
    </source>
</evidence>
<dbReference type="GO" id="GO:0046872">
    <property type="term" value="F:metal ion binding"/>
    <property type="evidence" value="ECO:0007669"/>
    <property type="project" value="UniProtKB-KW"/>
</dbReference>
<dbReference type="PROSITE" id="PS50975">
    <property type="entry name" value="ATP_GRASP"/>
    <property type="match status" value="1"/>
</dbReference>
<dbReference type="Pfam" id="PF02955">
    <property type="entry name" value="GSH-S_ATP"/>
    <property type="match status" value="1"/>
</dbReference>
<dbReference type="InterPro" id="IPR006284">
    <property type="entry name" value="Glut_synth_pro"/>
</dbReference>
<evidence type="ECO:0000256" key="6">
    <source>
        <dbReference type="ARBA" id="ARBA00022741"/>
    </source>
</evidence>
<reference evidence="14" key="1">
    <citation type="submission" date="2016-10" db="EMBL/GenBank/DDBJ databases">
        <authorList>
            <person name="Varghese N."/>
            <person name="Submissions S."/>
        </authorList>
    </citation>
    <scope>NUCLEOTIDE SEQUENCE [LARGE SCALE GENOMIC DNA]</scope>
    <source>
        <strain evidence="14">CCTCC 2012022</strain>
    </source>
</reference>
<dbReference type="FunFam" id="3.30.470.20:FF:000010">
    <property type="entry name" value="Glutathione synthetase"/>
    <property type="match status" value="1"/>
</dbReference>
<keyword evidence="9" id="KW-0464">Manganese</keyword>
<dbReference type="RefSeq" id="WP_090212332.1">
    <property type="nucleotide sequence ID" value="NZ_LT629780.1"/>
</dbReference>
<evidence type="ECO:0000256" key="3">
    <source>
        <dbReference type="ARBA" id="ARBA00022598"/>
    </source>
</evidence>
<dbReference type="FunFam" id="3.30.1490.20:FF:000009">
    <property type="entry name" value="Glutathione synthetase"/>
    <property type="match status" value="1"/>
</dbReference>
<dbReference type="GO" id="GO:0005524">
    <property type="term" value="F:ATP binding"/>
    <property type="evidence" value="ECO:0007669"/>
    <property type="project" value="UniProtKB-UniRule"/>
</dbReference>
<proteinExistence type="inferred from homology"/>
<dbReference type="InterPro" id="IPR004215">
    <property type="entry name" value="GSHS_N"/>
</dbReference>
<evidence type="ECO:0000313" key="14">
    <source>
        <dbReference type="Proteomes" id="UP000243063"/>
    </source>
</evidence>
<evidence type="ECO:0000256" key="2">
    <source>
        <dbReference type="ARBA" id="ARBA00001946"/>
    </source>
</evidence>
<keyword evidence="4 11" id="KW-0317">Glutathione biosynthesis</keyword>
<comment type="catalytic activity">
    <reaction evidence="10 11">
        <text>gamma-L-glutamyl-L-cysteine + glycine + ATP = glutathione + ADP + phosphate + H(+)</text>
        <dbReference type="Rhea" id="RHEA:13557"/>
        <dbReference type="ChEBI" id="CHEBI:15378"/>
        <dbReference type="ChEBI" id="CHEBI:30616"/>
        <dbReference type="ChEBI" id="CHEBI:43474"/>
        <dbReference type="ChEBI" id="CHEBI:57305"/>
        <dbReference type="ChEBI" id="CHEBI:57925"/>
        <dbReference type="ChEBI" id="CHEBI:58173"/>
        <dbReference type="ChEBI" id="CHEBI:456216"/>
        <dbReference type="EC" id="6.3.2.3"/>
    </reaction>
</comment>
<evidence type="ECO:0000256" key="1">
    <source>
        <dbReference type="ARBA" id="ARBA00001936"/>
    </source>
</evidence>
<dbReference type="Gene3D" id="3.30.1490.20">
    <property type="entry name" value="ATP-grasp fold, A domain"/>
    <property type="match status" value="1"/>
</dbReference>
<evidence type="ECO:0000256" key="5">
    <source>
        <dbReference type="ARBA" id="ARBA00022723"/>
    </source>
</evidence>
<dbReference type="Pfam" id="PF02951">
    <property type="entry name" value="GSH-S_N"/>
    <property type="match status" value="1"/>
</dbReference>
<dbReference type="OrthoDB" id="9785415at2"/>
<dbReference type="InterPro" id="IPR013815">
    <property type="entry name" value="ATP_grasp_subdomain_1"/>
</dbReference>
<name>A0A1H2ETE1_9GAMM</name>
<keyword evidence="7 11" id="KW-0067">ATP-binding</keyword>
<keyword evidence="6 11" id="KW-0547">Nucleotide-binding</keyword>
<dbReference type="Gene3D" id="3.30.470.20">
    <property type="entry name" value="ATP-grasp fold, B domain"/>
    <property type="match status" value="1"/>
</dbReference>
<dbReference type="Gene3D" id="3.40.50.20">
    <property type="match status" value="1"/>
</dbReference>
<evidence type="ECO:0000256" key="4">
    <source>
        <dbReference type="ARBA" id="ARBA00022684"/>
    </source>
</evidence>
<dbReference type="FunFam" id="3.40.50.20:FF:000009">
    <property type="entry name" value="Glutathione synthetase"/>
    <property type="match status" value="1"/>
</dbReference>
<evidence type="ECO:0000256" key="11">
    <source>
        <dbReference type="HAMAP-Rule" id="MF_00162"/>
    </source>
</evidence>
<evidence type="ECO:0000256" key="7">
    <source>
        <dbReference type="ARBA" id="ARBA00022840"/>
    </source>
</evidence>
<dbReference type="InterPro" id="IPR016185">
    <property type="entry name" value="PreATP-grasp_dom_sf"/>
</dbReference>
<dbReference type="PANTHER" id="PTHR21621">
    <property type="entry name" value="RIBOSOMAL PROTEIN S6 MODIFICATION PROTEIN"/>
    <property type="match status" value="1"/>
</dbReference>
<dbReference type="STRING" id="1245526.SAMN05216580_0828"/>
<dbReference type="EC" id="6.3.2.3" evidence="11"/>
<dbReference type="GO" id="GO:0004363">
    <property type="term" value="F:glutathione synthase activity"/>
    <property type="evidence" value="ECO:0007669"/>
    <property type="project" value="UniProtKB-UniRule"/>
</dbReference>
<comment type="pathway">
    <text evidence="11">Sulfur metabolism; glutathione biosynthesis; glutathione from L-cysteine and L-glutamate: step 2/2.</text>
</comment>
<accession>A0A1H2ETE1</accession>
<feature type="domain" description="ATP-grasp" evidence="12">
    <location>
        <begin position="126"/>
        <end position="311"/>
    </location>
</feature>
<dbReference type="UniPathway" id="UPA00142">
    <property type="reaction ID" value="UER00210"/>
</dbReference>
<protein>
    <recommendedName>
        <fullName evidence="11">Glutathione synthetase</fullName>
        <ecNumber evidence="11">6.3.2.3</ecNumber>
    </recommendedName>
    <alternativeName>
        <fullName evidence="11">GSH synthetase</fullName>
        <shortName evidence="11">GSH-S</shortName>
        <shortName evidence="11">GSHase</shortName>
    </alternativeName>
    <alternativeName>
        <fullName evidence="11">Glutathione synthase</fullName>
    </alternativeName>
</protein>
<comment type="cofactor">
    <cofactor evidence="1">
        <name>Mn(2+)</name>
        <dbReference type="ChEBI" id="CHEBI:29035"/>
    </cofactor>
</comment>
<organism evidence="13 14">
    <name type="scientific">Geopseudomonas guangdongensis</name>
    <dbReference type="NCBI Taxonomy" id="1245526"/>
    <lineage>
        <taxon>Bacteria</taxon>
        <taxon>Pseudomonadati</taxon>
        <taxon>Pseudomonadota</taxon>
        <taxon>Gammaproteobacteria</taxon>
        <taxon>Pseudomonadales</taxon>
        <taxon>Pseudomonadaceae</taxon>
        <taxon>Geopseudomonas</taxon>
    </lineage>
</organism>
<dbReference type="NCBIfam" id="NF003573">
    <property type="entry name" value="PRK05246.1"/>
    <property type="match status" value="1"/>
</dbReference>
<gene>
    <name evidence="11" type="primary">gshB</name>
    <name evidence="13" type="ORF">SAMN05216580_0828</name>
</gene>
<evidence type="ECO:0000256" key="9">
    <source>
        <dbReference type="ARBA" id="ARBA00023211"/>
    </source>
</evidence>
<evidence type="ECO:0000313" key="13">
    <source>
        <dbReference type="EMBL" id="SDT98432.1"/>
    </source>
</evidence>
<evidence type="ECO:0000256" key="8">
    <source>
        <dbReference type="ARBA" id="ARBA00022842"/>
    </source>
</evidence>
<sequence>MSVRLGIVMDPIARISFKKDSSLAMLLAAQSRGWSLFYLEQHDIYLRDGQVRARPRPLKVFNDPKHWFHLDAEQDIALHELDVVLMRKDPPFDSEFLYCTHLLEQAEREGLLVVNRPQSLRDCNEKLFATRFPHCTPPTLVSRRVDILREFAAEQRDIILKPLDGMGGSSIFHHRAGDPNLSVILETLTAHGSRQIMAQGYLPAIKDGDKRILMIDGEPVPYCLARIPASGETRGNLAAGGRGEARPLTDRDRWIAAQVGPTLRELGLLFVGLDVIGEHLTEINVTSPTCIREIDAAFGTDIAGQLMDAIAAKLDARAR</sequence>
<keyword evidence="14" id="KW-1185">Reference proteome</keyword>
<dbReference type="InterPro" id="IPR004218">
    <property type="entry name" value="GSHS_ATP-bd"/>
</dbReference>
<dbReference type="GO" id="GO:0005737">
    <property type="term" value="C:cytoplasm"/>
    <property type="evidence" value="ECO:0007669"/>
    <property type="project" value="TreeGrafter"/>
</dbReference>
<dbReference type="PANTHER" id="PTHR21621:SF4">
    <property type="entry name" value="GLUTATHIONE SYNTHETASE"/>
    <property type="match status" value="1"/>
</dbReference>
<comment type="similarity">
    <text evidence="11">Belongs to the prokaryotic GSH synthase family.</text>
</comment>
<dbReference type="SUPFAM" id="SSF52440">
    <property type="entry name" value="PreATP-grasp domain"/>
    <property type="match status" value="1"/>
</dbReference>
<evidence type="ECO:0000256" key="10">
    <source>
        <dbReference type="ARBA" id="ARBA00050650"/>
    </source>
</evidence>
<keyword evidence="5" id="KW-0479">Metal-binding</keyword>
<dbReference type="NCBIfam" id="TIGR01380">
    <property type="entry name" value="glut_syn"/>
    <property type="match status" value="1"/>
</dbReference>
<dbReference type="Proteomes" id="UP000243063">
    <property type="component" value="Chromosome I"/>
</dbReference>
<comment type="cofactor">
    <cofactor evidence="2">
        <name>Mg(2+)</name>
        <dbReference type="ChEBI" id="CHEBI:18420"/>
    </cofactor>
</comment>
<keyword evidence="8" id="KW-0460">Magnesium</keyword>